<protein>
    <submittedName>
        <fullName evidence="1">Uncharacterized protein</fullName>
    </submittedName>
</protein>
<reference evidence="1 2" key="1">
    <citation type="submission" date="2024-01" db="EMBL/GenBank/DDBJ databases">
        <authorList>
            <person name="Waweru B."/>
        </authorList>
    </citation>
    <scope>NUCLEOTIDE SEQUENCE [LARGE SCALE GENOMIC DNA]</scope>
</reference>
<dbReference type="Proteomes" id="UP001314170">
    <property type="component" value="Unassembled WGS sequence"/>
</dbReference>
<comment type="caution">
    <text evidence="1">The sequence shown here is derived from an EMBL/GenBank/DDBJ whole genome shotgun (WGS) entry which is preliminary data.</text>
</comment>
<accession>A0AAV1SBI7</accession>
<dbReference type="EMBL" id="CAWUPB010001173">
    <property type="protein sequence ID" value="CAK7348726.1"/>
    <property type="molecule type" value="Genomic_DNA"/>
</dbReference>
<sequence>AILDGVHFNVLIGLLTKLDEYKIQTEMQVTTDKSITLTKSISSSRGPKAHKRV</sequence>
<dbReference type="AlphaFoldDB" id="A0AAV1SBI7"/>
<name>A0AAV1SBI7_9ROSI</name>
<organism evidence="1 2">
    <name type="scientific">Dovyalis caffra</name>
    <dbReference type="NCBI Taxonomy" id="77055"/>
    <lineage>
        <taxon>Eukaryota</taxon>
        <taxon>Viridiplantae</taxon>
        <taxon>Streptophyta</taxon>
        <taxon>Embryophyta</taxon>
        <taxon>Tracheophyta</taxon>
        <taxon>Spermatophyta</taxon>
        <taxon>Magnoliopsida</taxon>
        <taxon>eudicotyledons</taxon>
        <taxon>Gunneridae</taxon>
        <taxon>Pentapetalae</taxon>
        <taxon>rosids</taxon>
        <taxon>fabids</taxon>
        <taxon>Malpighiales</taxon>
        <taxon>Salicaceae</taxon>
        <taxon>Flacourtieae</taxon>
        <taxon>Dovyalis</taxon>
    </lineage>
</organism>
<keyword evidence="2" id="KW-1185">Reference proteome</keyword>
<gene>
    <name evidence="1" type="ORF">DCAF_LOCUS21432</name>
</gene>
<feature type="non-terminal residue" evidence="1">
    <location>
        <position position="1"/>
    </location>
</feature>
<proteinExistence type="predicted"/>
<evidence type="ECO:0000313" key="1">
    <source>
        <dbReference type="EMBL" id="CAK7348726.1"/>
    </source>
</evidence>
<evidence type="ECO:0000313" key="2">
    <source>
        <dbReference type="Proteomes" id="UP001314170"/>
    </source>
</evidence>